<feature type="transmembrane region" description="Helical" evidence="4">
    <location>
        <begin position="267"/>
        <end position="287"/>
    </location>
</feature>
<dbReference type="Pfam" id="PF12833">
    <property type="entry name" value="HTH_18"/>
    <property type="match status" value="1"/>
</dbReference>
<sequence length="743" mass="86360">MEWKLTLKRTTYMQWLISYMPVFFISMASLILIFFMILFKVSENESLNANKLYARQVQQTIDTTFRLSEQLVVQEVISDDKLKQFLTSAEMPGTLEMFEMSEKIRQLIFTTPLVDSIYLYRENDRSVFGANGMFTLDSFGDRDFIQDALDGKVIGWSDARKFKEFQGNSSAEKDVVSLAREVPGFTGHHALIMINVQVSAIPTWLKSTIDSDISEFLLKDKLHNDLLASRKEPSLEKSPSVAIKSSYTGWVLLSQLRNKHLFQQLSLFTYLWFSLAVLAMMLGMFWMRHSIRRNYRPIQSILDQIHEGYGQRPGNELDFIQSALHTYAEESRHYQSQKSETLFQRRQAAVNDLLSGDRVLQGSLWQAEKQALECPIEEETLSVVVVEIDRYHEFKAEYNPKDQSLLKFVITNVAKECAEQNGFPTLSAWVGDHQLGILVFIESKHDAWEESIRGFCEQLRLWVESQLAFTISCAYGPEMAIEAVHLSYKSAQERLGYKMVLGNNRLLNMTEILAVSADTETLFYEDVRKVRKIVIDFRGGRGEWLPALTEVFSAIRARCPQREDIRSFMTYMQIQFTRDMMELPGDIQVYWKSHVLPRMMELIEQSELLGEFEGRWVQLLQAAETHIGQMKEHRHERELVSRIREYIAEHYMDYDLSLTTVSDHFHIPAKKLSRIFKEEYGEKFVDVVALTRMERAKELLEQSDEPVQEIANRVGYYHSISFIQAFKKLTGVTPGQFRLQIRQ</sequence>
<dbReference type="SUPFAM" id="SSF46689">
    <property type="entry name" value="Homeodomain-like"/>
    <property type="match status" value="1"/>
</dbReference>
<dbReference type="PRINTS" id="PR00032">
    <property type="entry name" value="HTHARAC"/>
</dbReference>
<keyword evidence="4" id="KW-0812">Transmembrane</keyword>
<keyword evidence="7" id="KW-1185">Reference proteome</keyword>
<evidence type="ECO:0000256" key="2">
    <source>
        <dbReference type="ARBA" id="ARBA00023125"/>
    </source>
</evidence>
<dbReference type="InterPro" id="IPR018062">
    <property type="entry name" value="HTH_AraC-typ_CS"/>
</dbReference>
<name>A0ABS4I388_9BACL</name>
<dbReference type="PROSITE" id="PS01124">
    <property type="entry name" value="HTH_ARAC_FAMILY_2"/>
    <property type="match status" value="1"/>
</dbReference>
<dbReference type="PANTHER" id="PTHR43280:SF2">
    <property type="entry name" value="HTH-TYPE TRANSCRIPTIONAL REGULATOR EXSA"/>
    <property type="match status" value="1"/>
</dbReference>
<keyword evidence="1" id="KW-0805">Transcription regulation</keyword>
<protein>
    <submittedName>
        <fullName evidence="6">AraC-like DNA-binding protein</fullName>
    </submittedName>
</protein>
<comment type="caution">
    <text evidence="6">The sequence shown here is derived from an EMBL/GenBank/DDBJ whole genome shotgun (WGS) entry which is preliminary data.</text>
</comment>
<accession>A0ABS4I388</accession>
<organism evidence="6 7">
    <name type="scientific">Paenibacillus aceris</name>
    <dbReference type="NCBI Taxonomy" id="869555"/>
    <lineage>
        <taxon>Bacteria</taxon>
        <taxon>Bacillati</taxon>
        <taxon>Bacillota</taxon>
        <taxon>Bacilli</taxon>
        <taxon>Bacillales</taxon>
        <taxon>Paenibacillaceae</taxon>
        <taxon>Paenibacillus</taxon>
    </lineage>
</organism>
<proteinExistence type="predicted"/>
<keyword evidence="4" id="KW-1133">Transmembrane helix</keyword>
<evidence type="ECO:0000313" key="7">
    <source>
        <dbReference type="Proteomes" id="UP001519344"/>
    </source>
</evidence>
<dbReference type="Gene3D" id="1.10.10.60">
    <property type="entry name" value="Homeodomain-like"/>
    <property type="match status" value="2"/>
</dbReference>
<feature type="domain" description="HTH araC/xylS-type" evidence="5">
    <location>
        <begin position="641"/>
        <end position="740"/>
    </location>
</feature>
<dbReference type="PANTHER" id="PTHR43280">
    <property type="entry name" value="ARAC-FAMILY TRANSCRIPTIONAL REGULATOR"/>
    <property type="match status" value="1"/>
</dbReference>
<keyword evidence="4" id="KW-0472">Membrane</keyword>
<feature type="transmembrane region" description="Helical" evidence="4">
    <location>
        <begin position="12"/>
        <end position="39"/>
    </location>
</feature>
<keyword evidence="3" id="KW-0804">Transcription</keyword>
<dbReference type="InterPro" id="IPR018060">
    <property type="entry name" value="HTH_AraC"/>
</dbReference>
<dbReference type="Proteomes" id="UP001519344">
    <property type="component" value="Unassembled WGS sequence"/>
</dbReference>
<dbReference type="SMART" id="SM00342">
    <property type="entry name" value="HTH_ARAC"/>
    <property type="match status" value="1"/>
</dbReference>
<reference evidence="6 7" key="1">
    <citation type="submission" date="2021-03" db="EMBL/GenBank/DDBJ databases">
        <title>Genomic Encyclopedia of Type Strains, Phase IV (KMG-IV): sequencing the most valuable type-strain genomes for metagenomic binning, comparative biology and taxonomic classification.</title>
        <authorList>
            <person name="Goeker M."/>
        </authorList>
    </citation>
    <scope>NUCLEOTIDE SEQUENCE [LARGE SCALE GENOMIC DNA]</scope>
    <source>
        <strain evidence="6 7">DSM 24950</strain>
    </source>
</reference>
<evidence type="ECO:0000259" key="5">
    <source>
        <dbReference type="PROSITE" id="PS01124"/>
    </source>
</evidence>
<dbReference type="EMBL" id="JAGGKV010000013">
    <property type="protein sequence ID" value="MBP1965369.1"/>
    <property type="molecule type" value="Genomic_DNA"/>
</dbReference>
<dbReference type="RefSeq" id="WP_167058543.1">
    <property type="nucleotide sequence ID" value="NZ_JAAOZR010000018.1"/>
</dbReference>
<dbReference type="InterPro" id="IPR020449">
    <property type="entry name" value="Tscrpt_reg_AraC-type_HTH"/>
</dbReference>
<evidence type="ECO:0000256" key="3">
    <source>
        <dbReference type="ARBA" id="ARBA00023163"/>
    </source>
</evidence>
<keyword evidence="2" id="KW-0238">DNA-binding</keyword>
<dbReference type="InterPro" id="IPR009057">
    <property type="entry name" value="Homeodomain-like_sf"/>
</dbReference>
<gene>
    <name evidence="6" type="ORF">J2Z65_004606</name>
</gene>
<evidence type="ECO:0000256" key="4">
    <source>
        <dbReference type="SAM" id="Phobius"/>
    </source>
</evidence>
<evidence type="ECO:0000313" key="6">
    <source>
        <dbReference type="EMBL" id="MBP1965369.1"/>
    </source>
</evidence>
<dbReference type="PROSITE" id="PS00041">
    <property type="entry name" value="HTH_ARAC_FAMILY_1"/>
    <property type="match status" value="1"/>
</dbReference>
<evidence type="ECO:0000256" key="1">
    <source>
        <dbReference type="ARBA" id="ARBA00023015"/>
    </source>
</evidence>